<keyword evidence="3 6" id="KW-0732">Signal</keyword>
<evidence type="ECO:0000256" key="2">
    <source>
        <dbReference type="ARBA" id="ARBA00006275"/>
    </source>
</evidence>
<dbReference type="Proteomes" id="UP001236569">
    <property type="component" value="Unassembled WGS sequence"/>
</dbReference>
<organism evidence="8 9">
    <name type="scientific">Flectobacillus longus</name>
    <dbReference type="NCBI Taxonomy" id="2984207"/>
    <lineage>
        <taxon>Bacteria</taxon>
        <taxon>Pseudomonadati</taxon>
        <taxon>Bacteroidota</taxon>
        <taxon>Cytophagia</taxon>
        <taxon>Cytophagales</taxon>
        <taxon>Flectobacillaceae</taxon>
        <taxon>Flectobacillus</taxon>
    </lineage>
</organism>
<dbReference type="InterPro" id="IPR012944">
    <property type="entry name" value="SusD_RagB_dom"/>
</dbReference>
<evidence type="ECO:0000313" key="8">
    <source>
        <dbReference type="EMBL" id="MDI9863624.1"/>
    </source>
</evidence>
<keyword evidence="9" id="KW-1185">Reference proteome</keyword>
<protein>
    <submittedName>
        <fullName evidence="8">RagB/SusD family nutrient uptake outer membrane protein</fullName>
    </submittedName>
</protein>
<dbReference type="RefSeq" id="WP_283368898.1">
    <property type="nucleotide sequence ID" value="NZ_JASHID010000003.1"/>
</dbReference>
<dbReference type="SUPFAM" id="SSF48452">
    <property type="entry name" value="TPR-like"/>
    <property type="match status" value="1"/>
</dbReference>
<reference evidence="8 9" key="1">
    <citation type="submission" date="2023-05" db="EMBL/GenBank/DDBJ databases">
        <title>Novel species of genus Flectobacillus isolated from stream in China.</title>
        <authorList>
            <person name="Lu H."/>
        </authorList>
    </citation>
    <scope>NUCLEOTIDE SEQUENCE [LARGE SCALE GENOMIC DNA]</scope>
    <source>
        <strain evidence="8 9">DC10W</strain>
    </source>
</reference>
<evidence type="ECO:0000313" key="9">
    <source>
        <dbReference type="Proteomes" id="UP001236569"/>
    </source>
</evidence>
<comment type="subcellular location">
    <subcellularLocation>
        <location evidence="1">Cell outer membrane</location>
    </subcellularLocation>
</comment>
<feature type="domain" description="RagB/SusD" evidence="7">
    <location>
        <begin position="414"/>
        <end position="530"/>
    </location>
</feature>
<evidence type="ECO:0000256" key="1">
    <source>
        <dbReference type="ARBA" id="ARBA00004442"/>
    </source>
</evidence>
<comment type="caution">
    <text evidence="8">The sequence shown here is derived from an EMBL/GenBank/DDBJ whole genome shotgun (WGS) entry which is preliminary data.</text>
</comment>
<evidence type="ECO:0000256" key="6">
    <source>
        <dbReference type="SAM" id="SignalP"/>
    </source>
</evidence>
<accession>A0ABT6YJ61</accession>
<keyword evidence="4" id="KW-0472">Membrane</keyword>
<dbReference type="InterPro" id="IPR011990">
    <property type="entry name" value="TPR-like_helical_dom_sf"/>
</dbReference>
<evidence type="ECO:0000256" key="3">
    <source>
        <dbReference type="ARBA" id="ARBA00022729"/>
    </source>
</evidence>
<evidence type="ECO:0000256" key="4">
    <source>
        <dbReference type="ARBA" id="ARBA00023136"/>
    </source>
</evidence>
<name>A0ABT6YJ61_9BACT</name>
<dbReference type="EMBL" id="JASHID010000003">
    <property type="protein sequence ID" value="MDI9863624.1"/>
    <property type="molecule type" value="Genomic_DNA"/>
</dbReference>
<dbReference type="Gene3D" id="1.25.40.390">
    <property type="match status" value="1"/>
</dbReference>
<evidence type="ECO:0000259" key="7">
    <source>
        <dbReference type="Pfam" id="PF07980"/>
    </source>
</evidence>
<feature type="signal peptide" evidence="6">
    <location>
        <begin position="1"/>
        <end position="18"/>
    </location>
</feature>
<keyword evidence="5" id="KW-0998">Cell outer membrane</keyword>
<gene>
    <name evidence="8" type="ORF">QM480_04775</name>
</gene>
<evidence type="ECO:0000256" key="5">
    <source>
        <dbReference type="ARBA" id="ARBA00023237"/>
    </source>
</evidence>
<dbReference type="Pfam" id="PF07980">
    <property type="entry name" value="SusD_RagB"/>
    <property type="match status" value="1"/>
</dbReference>
<proteinExistence type="inferred from homology"/>
<feature type="chain" id="PRO_5047373745" evidence="6">
    <location>
        <begin position="19"/>
        <end position="561"/>
    </location>
</feature>
<comment type="similarity">
    <text evidence="2">Belongs to the SusD family.</text>
</comment>
<sequence>MKKPVIFLSLLASLIASQSCTNLEEQVLDESFSPSISYADIANGTLAPVYALLPSVFLHTNYFAIQEISTDEAILPYRGGTDWGDNGIYLALHQHTQTSTDPNLKNTWNFILQGISRSVSAINEFQGKTDATSQLYLAESRGMRAYYSMLTLDLFGVVFVKNSVGETSKVIRGAEAVEYIKSELLAIEPNLSTTVGPGRLNKAAAWGLLARLYLNAAVYRNVTAQTVTFSNDDLDKVIEYTDKIINSNQYQLSPDYFSIFNSDNHSNKEIIFAVDQRAELNGHNRLAYFSLSGDQFPLPAFPAANGTDGPAITSDFYRTWVNAYGSQDPSVDPRFYKQNLSIYSNPADSCVTAESFNINRGILRGQQYGLIRKNGVFLKCPDGKMKVGKLYNDTRNRPTTPVIFTEKVDFTVAGSDYSTGYRVEKYEFSKKSTSGRNLGDADIVILRLADVYLMRAEAKLRKSNDAASALADVNMVRASRKAATPPPALTSMSLDLLYRERGFEFYWEMLRRTDMIRFGKYEDTWTEKTNTDRNKRIFPIPQTAIDGASNLPGYLVQNPSY</sequence>
<dbReference type="PROSITE" id="PS51257">
    <property type="entry name" value="PROKAR_LIPOPROTEIN"/>
    <property type="match status" value="1"/>
</dbReference>